<evidence type="ECO:0000256" key="3">
    <source>
        <dbReference type="ARBA" id="ARBA00012095"/>
    </source>
</evidence>
<evidence type="ECO:0000313" key="11">
    <source>
        <dbReference type="Proteomes" id="UP000824056"/>
    </source>
</evidence>
<feature type="domain" description="DhaL" evidence="9">
    <location>
        <begin position="7"/>
        <end position="206"/>
    </location>
</feature>
<dbReference type="AlphaFoldDB" id="A0A9D2JRE1"/>
<evidence type="ECO:0000256" key="8">
    <source>
        <dbReference type="ARBA" id="ARBA00055771"/>
    </source>
</evidence>
<comment type="subunit">
    <text evidence="7">Homodimer. The dihydroxyacetone kinase complex is composed of a homodimer of DhaM, a homodimer of DhaK and the subunit DhaL.</text>
</comment>
<dbReference type="EC" id="2.7.1.121" evidence="3"/>
<dbReference type="EMBL" id="DXBG01000030">
    <property type="protein sequence ID" value="HIZ64536.1"/>
    <property type="molecule type" value="Genomic_DNA"/>
</dbReference>
<proteinExistence type="predicted"/>
<keyword evidence="6" id="KW-0319">Glycerol metabolism</keyword>
<dbReference type="Pfam" id="PF02734">
    <property type="entry name" value="Dak2"/>
    <property type="match status" value="1"/>
</dbReference>
<evidence type="ECO:0000256" key="4">
    <source>
        <dbReference type="ARBA" id="ARBA00022679"/>
    </source>
</evidence>
<dbReference type="GO" id="GO:0005829">
    <property type="term" value="C:cytosol"/>
    <property type="evidence" value="ECO:0007669"/>
    <property type="project" value="TreeGrafter"/>
</dbReference>
<dbReference type="SUPFAM" id="SSF101473">
    <property type="entry name" value="DhaL-like"/>
    <property type="match status" value="1"/>
</dbReference>
<dbReference type="PANTHER" id="PTHR28629">
    <property type="entry name" value="TRIOKINASE/FMN CYCLASE"/>
    <property type="match status" value="1"/>
</dbReference>
<dbReference type="PANTHER" id="PTHR28629:SF4">
    <property type="entry name" value="TRIOKINASE_FMN CYCLASE"/>
    <property type="match status" value="1"/>
</dbReference>
<dbReference type="NCBIfam" id="TIGR02365">
    <property type="entry name" value="dha_L_ycgS"/>
    <property type="match status" value="1"/>
</dbReference>
<dbReference type="SMART" id="SM01120">
    <property type="entry name" value="Dak2"/>
    <property type="match status" value="1"/>
</dbReference>
<keyword evidence="4" id="KW-0808">Transferase</keyword>
<dbReference type="FunFam" id="1.25.40.340:FF:000002">
    <property type="entry name" value="Dihydroxyacetone kinase, L subunit"/>
    <property type="match status" value="1"/>
</dbReference>
<organism evidence="10 11">
    <name type="scientific">Candidatus Blautia pullicola</name>
    <dbReference type="NCBI Taxonomy" id="2838498"/>
    <lineage>
        <taxon>Bacteria</taxon>
        <taxon>Bacillati</taxon>
        <taxon>Bacillota</taxon>
        <taxon>Clostridia</taxon>
        <taxon>Lachnospirales</taxon>
        <taxon>Lachnospiraceae</taxon>
        <taxon>Blautia</taxon>
    </lineage>
</organism>
<gene>
    <name evidence="10" type="primary">dhaL</name>
    <name evidence="10" type="ORF">H9809_01320</name>
</gene>
<evidence type="ECO:0000256" key="2">
    <source>
        <dbReference type="ARBA" id="ARBA00004745"/>
    </source>
</evidence>
<evidence type="ECO:0000259" key="9">
    <source>
        <dbReference type="PROSITE" id="PS51480"/>
    </source>
</evidence>
<reference evidence="10" key="2">
    <citation type="submission" date="2021-04" db="EMBL/GenBank/DDBJ databases">
        <authorList>
            <person name="Gilroy R."/>
        </authorList>
    </citation>
    <scope>NUCLEOTIDE SEQUENCE</scope>
    <source>
        <strain evidence="10">1068</strain>
    </source>
</reference>
<comment type="catalytic activity">
    <reaction evidence="1">
        <text>dihydroxyacetone + phosphoenolpyruvate = dihydroxyacetone phosphate + pyruvate</text>
        <dbReference type="Rhea" id="RHEA:18381"/>
        <dbReference type="ChEBI" id="CHEBI:15361"/>
        <dbReference type="ChEBI" id="CHEBI:16016"/>
        <dbReference type="ChEBI" id="CHEBI:57642"/>
        <dbReference type="ChEBI" id="CHEBI:58702"/>
        <dbReference type="EC" id="2.7.1.121"/>
    </reaction>
</comment>
<dbReference type="Proteomes" id="UP000824056">
    <property type="component" value="Unassembled WGS sequence"/>
</dbReference>
<sequence>METFKNTEGKPILLKMVQVIQENKDYLGQVDGEIGDGDHGANMNKGFTLFEKKYREQDFGFTEGLELLGNVLLNEIGGSMGPIYGTIFLSMCEAGEDFAEIGLDEFLAMLTHARQELFQIVDAREGDKTLVDCLSPAVEALAAALKGKRKFSEGLEEMCGAARNGKEQTRNLIAKYGRASRLGQRSVGVLDAGAVSCCLLLEAMASGIEELL</sequence>
<evidence type="ECO:0000256" key="7">
    <source>
        <dbReference type="ARBA" id="ARBA00046577"/>
    </source>
</evidence>
<evidence type="ECO:0000313" key="10">
    <source>
        <dbReference type="EMBL" id="HIZ64536.1"/>
    </source>
</evidence>
<dbReference type="PROSITE" id="PS51480">
    <property type="entry name" value="DHAL"/>
    <property type="match status" value="1"/>
</dbReference>
<dbReference type="GO" id="GO:0019563">
    <property type="term" value="P:glycerol catabolic process"/>
    <property type="evidence" value="ECO:0007669"/>
    <property type="project" value="TreeGrafter"/>
</dbReference>
<comment type="function">
    <text evidence="8">ADP-binding subunit of the dihydroxyacetone kinase, which is responsible for the phosphoenolpyruvate (PEP)-dependent phosphorylation of dihydroxyacetone. DhaL-ADP is converted to DhaL-ATP via a phosphoryl group transfer from DhaM and transmits it to dihydroxyacetone binds to DhaK.</text>
</comment>
<dbReference type="InterPro" id="IPR050861">
    <property type="entry name" value="Dihydroxyacetone_Kinase"/>
</dbReference>
<keyword evidence="5 10" id="KW-0418">Kinase</keyword>
<accession>A0A9D2JRE1</accession>
<dbReference type="Gene3D" id="1.25.40.340">
    <property type="match status" value="1"/>
</dbReference>
<evidence type="ECO:0000256" key="1">
    <source>
        <dbReference type="ARBA" id="ARBA00001113"/>
    </source>
</evidence>
<reference evidence="10" key="1">
    <citation type="journal article" date="2021" name="PeerJ">
        <title>Extensive microbial diversity within the chicken gut microbiome revealed by metagenomics and culture.</title>
        <authorList>
            <person name="Gilroy R."/>
            <person name="Ravi A."/>
            <person name="Getino M."/>
            <person name="Pursley I."/>
            <person name="Horton D.L."/>
            <person name="Alikhan N.F."/>
            <person name="Baker D."/>
            <person name="Gharbi K."/>
            <person name="Hall N."/>
            <person name="Watson M."/>
            <person name="Adriaenssens E.M."/>
            <person name="Foster-Nyarko E."/>
            <person name="Jarju S."/>
            <person name="Secka A."/>
            <person name="Antonio M."/>
            <person name="Oren A."/>
            <person name="Chaudhuri R.R."/>
            <person name="La Ragione R."/>
            <person name="Hildebrand F."/>
            <person name="Pallen M.J."/>
        </authorList>
    </citation>
    <scope>NUCLEOTIDE SEQUENCE</scope>
    <source>
        <strain evidence="10">1068</strain>
    </source>
</reference>
<name>A0A9D2JRE1_9FIRM</name>
<protein>
    <recommendedName>
        <fullName evidence="3">phosphoenolpyruvate--glycerone phosphotransferase</fullName>
        <ecNumber evidence="3">2.7.1.121</ecNumber>
    </recommendedName>
</protein>
<dbReference type="InterPro" id="IPR012737">
    <property type="entry name" value="DhaK_L_YcgS"/>
</dbReference>
<dbReference type="GO" id="GO:0004371">
    <property type="term" value="F:glycerone kinase activity"/>
    <property type="evidence" value="ECO:0007669"/>
    <property type="project" value="InterPro"/>
</dbReference>
<evidence type="ECO:0000256" key="5">
    <source>
        <dbReference type="ARBA" id="ARBA00022777"/>
    </source>
</evidence>
<dbReference type="InterPro" id="IPR004007">
    <property type="entry name" value="DhaL_dom"/>
</dbReference>
<dbReference type="InterPro" id="IPR036117">
    <property type="entry name" value="DhaL_dom_sf"/>
</dbReference>
<comment type="caution">
    <text evidence="10">The sequence shown here is derived from an EMBL/GenBank/DDBJ whole genome shotgun (WGS) entry which is preliminary data.</text>
</comment>
<evidence type="ECO:0000256" key="6">
    <source>
        <dbReference type="ARBA" id="ARBA00022798"/>
    </source>
</evidence>
<dbReference type="GO" id="GO:0047324">
    <property type="term" value="F:phosphoenolpyruvate-glycerone phosphotransferase activity"/>
    <property type="evidence" value="ECO:0007669"/>
    <property type="project" value="UniProtKB-EC"/>
</dbReference>
<comment type="pathway">
    <text evidence="2">Polyol metabolism; glycerol degradation.</text>
</comment>